<dbReference type="EMBL" id="JAGTXO010000033">
    <property type="protein sequence ID" value="KAG8460320.1"/>
    <property type="molecule type" value="Genomic_DNA"/>
</dbReference>
<protein>
    <submittedName>
        <fullName evidence="1">Uncharacterized protein</fullName>
    </submittedName>
</protein>
<organism evidence="1 2">
    <name type="scientific">Diacronema lutheri</name>
    <name type="common">Unicellular marine alga</name>
    <name type="synonym">Monochrysis lutheri</name>
    <dbReference type="NCBI Taxonomy" id="2081491"/>
    <lineage>
        <taxon>Eukaryota</taxon>
        <taxon>Haptista</taxon>
        <taxon>Haptophyta</taxon>
        <taxon>Pavlovophyceae</taxon>
        <taxon>Pavlovales</taxon>
        <taxon>Pavlovaceae</taxon>
        <taxon>Diacronema</taxon>
    </lineage>
</organism>
<dbReference type="InterPro" id="IPR045139">
    <property type="entry name" value="Aladin"/>
</dbReference>
<dbReference type="InterPro" id="IPR001680">
    <property type="entry name" value="WD40_rpt"/>
</dbReference>
<dbReference type="GO" id="GO:0006913">
    <property type="term" value="P:nucleocytoplasmic transport"/>
    <property type="evidence" value="ECO:0007669"/>
    <property type="project" value="TreeGrafter"/>
</dbReference>
<proteinExistence type="predicted"/>
<dbReference type="Gene3D" id="2.130.10.10">
    <property type="entry name" value="YVTN repeat-like/Quinoprotein amine dehydrogenase"/>
    <property type="match status" value="2"/>
</dbReference>
<dbReference type="GO" id="GO:0005643">
    <property type="term" value="C:nuclear pore"/>
    <property type="evidence" value="ECO:0007669"/>
    <property type="project" value="TreeGrafter"/>
</dbReference>
<sequence length="514" mass="52324">MVATVVACHPTLSVVAIGGADDTVLLYDLARGGWSLPRLSHASQHLVSCAEWEPTQPTSLALGCASGVCLWAIAFAHEQTPQQQQPAAAGGGGGPSVTGAHLVRFLSHASGAPASSIAWSPYGGQLATASRTHGGVRVWDARTGLGEDLPFKSAGGCAAVSWAPGAGAHVCALGLDGSVRLWEALSWRWETLRPQPTARRSGAGCDGASGGAPAFSSAVWSPDGRALLLVPTRGLFLHYVLLRDSPPAIRALDGGAHAPSIAPPTWLPAEAAADGAGAEGPVELPALALRPVGDAARHALARGWDGVRAHVERTLAAAAAGARGTVSGAAGGQPTLAPLPGLPEGYALVATFTDERAREHAAAALAPAGANGAVASTGWELTRCSCFCAISRVEWDARTERIVLCTRQELCFEQSQTPVRHATPPAALVGARSAHVLHARLEPALQLTALGEVPSAQPEVRVRVPSGGGGARSEKDGAFAAGPDVVSFARAPGGRPVLVVMWADSGELACVPAV</sequence>
<dbReference type="SUPFAM" id="SSF50978">
    <property type="entry name" value="WD40 repeat-like"/>
    <property type="match status" value="1"/>
</dbReference>
<name>A0A8J5XBN3_DIALT</name>
<dbReference type="InterPro" id="IPR015943">
    <property type="entry name" value="WD40/YVTN_repeat-like_dom_sf"/>
</dbReference>
<dbReference type="Proteomes" id="UP000751190">
    <property type="component" value="Unassembled WGS sequence"/>
</dbReference>
<dbReference type="OrthoDB" id="411991at2759"/>
<dbReference type="AlphaFoldDB" id="A0A8J5XBN3"/>
<gene>
    <name evidence="1" type="ORF">KFE25_011811</name>
</gene>
<evidence type="ECO:0000313" key="2">
    <source>
        <dbReference type="Proteomes" id="UP000751190"/>
    </source>
</evidence>
<reference evidence="1" key="1">
    <citation type="submission" date="2021-05" db="EMBL/GenBank/DDBJ databases">
        <title>The genome of the haptophyte Pavlova lutheri (Diacronema luteri, Pavlovales) - a model for lipid biosynthesis in eukaryotic algae.</title>
        <authorList>
            <person name="Hulatt C.J."/>
            <person name="Posewitz M.C."/>
        </authorList>
    </citation>
    <scope>NUCLEOTIDE SEQUENCE</scope>
    <source>
        <strain evidence="1">NIVA-4/92</strain>
    </source>
</reference>
<dbReference type="InterPro" id="IPR036322">
    <property type="entry name" value="WD40_repeat_dom_sf"/>
</dbReference>
<comment type="caution">
    <text evidence="1">The sequence shown here is derived from an EMBL/GenBank/DDBJ whole genome shotgun (WGS) entry which is preliminary data.</text>
</comment>
<dbReference type="PANTHER" id="PTHR14494">
    <property type="entry name" value="ALADIN/ADRACALIN/AAAS"/>
    <property type="match status" value="1"/>
</dbReference>
<evidence type="ECO:0000313" key="1">
    <source>
        <dbReference type="EMBL" id="KAG8460320.1"/>
    </source>
</evidence>
<accession>A0A8J5XBN3</accession>
<dbReference type="PANTHER" id="PTHR14494:SF0">
    <property type="entry name" value="ALADIN"/>
    <property type="match status" value="1"/>
</dbReference>
<keyword evidence="2" id="KW-1185">Reference proteome</keyword>
<dbReference type="SMART" id="SM00320">
    <property type="entry name" value="WD40"/>
    <property type="match status" value="3"/>
</dbReference>